<dbReference type="Pfam" id="PF00856">
    <property type="entry name" value="SET"/>
    <property type="match status" value="1"/>
</dbReference>
<dbReference type="Gene3D" id="2.170.270.10">
    <property type="entry name" value="SET domain"/>
    <property type="match status" value="1"/>
</dbReference>
<dbReference type="SUPFAM" id="SSF48452">
    <property type="entry name" value="TPR-like"/>
    <property type="match status" value="1"/>
</dbReference>
<evidence type="ECO:0000313" key="3">
    <source>
        <dbReference type="Proteomes" id="UP001159364"/>
    </source>
</evidence>
<protein>
    <recommendedName>
        <fullName evidence="1">SET domain-containing protein</fullName>
    </recommendedName>
</protein>
<dbReference type="Gene3D" id="1.25.40.10">
    <property type="entry name" value="Tetratricopeptide repeat domain"/>
    <property type="match status" value="2"/>
</dbReference>
<name>A0AAV8U6G5_9ROSI</name>
<dbReference type="InterPro" id="IPR011990">
    <property type="entry name" value="TPR-like_helical_dom_sf"/>
</dbReference>
<dbReference type="SMART" id="SM00028">
    <property type="entry name" value="TPR"/>
    <property type="match status" value="3"/>
</dbReference>
<dbReference type="InterPro" id="IPR019734">
    <property type="entry name" value="TPR_rpt"/>
</dbReference>
<dbReference type="Proteomes" id="UP001159364">
    <property type="component" value="Linkage Group LG01"/>
</dbReference>
<dbReference type="InterPro" id="IPR046341">
    <property type="entry name" value="SET_dom_sf"/>
</dbReference>
<dbReference type="InterPro" id="IPR001214">
    <property type="entry name" value="SET_dom"/>
</dbReference>
<dbReference type="AlphaFoldDB" id="A0AAV8U6G5"/>
<dbReference type="EMBL" id="JAIWQS010000001">
    <property type="protein sequence ID" value="KAJ8773933.1"/>
    <property type="molecule type" value="Genomic_DNA"/>
</dbReference>
<feature type="domain" description="SET" evidence="1">
    <location>
        <begin position="214"/>
        <end position="444"/>
    </location>
</feature>
<sequence length="628" mass="70111">MEKLKSLIPNNLKRLVADSSPDDLPSTSSSLLDFILNLPKFQEMIKDLTDPETALCTKSKDAALESKQKGNQSFSSGDYKTALHCYSQALRVAPISAADMDKNLVATLYLNRASSLHKIGLLTECIRDCSRAIQISPNYSKAWYRRGKANASLGDHKNAVHDMNMAKSFESSLSGKRQIESELKIILQKYQCTSNKQVQLGEDNLRSFDDLQQKKLVRVTTPVKGRGIASCSDIPPASLIHMEEPYVLMILKSCRETHCHYCLNELPADVVPCTSCSIPLYCSERCQLQAGGETLSSYQKRDGSDGSQNYNLRESIVEDVFCSSSNFDDKCFPEHRVFLTIIRKSVLKIVILLSQIRVNSMAVVRMRSANVLGSSDQWGSYVPIRDASTYNVEQVKVGQAIYTVGSLFNHSCRPNIHAYFLSRTLFIRTTELVETGCHLELSYGPQVGQFDCKERVKFLEDKYSFRCQCPGCSELNMPDLVINAFHCAHPNCSGVVLDSCHIGFEMSKFKNFIARNLGRPQLQVDKLSNININDLAARVLEQDSTYLCVNPEYCLKCGLHCDLIASEEAANKTQVYFRRLQDAMLSKEISSSVLSDALRALAVLRSVLNGYNKCIAEVSMITARNSAS</sequence>
<dbReference type="SUPFAM" id="SSF82199">
    <property type="entry name" value="SET domain"/>
    <property type="match status" value="1"/>
</dbReference>
<keyword evidence="3" id="KW-1185">Reference proteome</keyword>
<organism evidence="2 3">
    <name type="scientific">Erythroxylum novogranatense</name>
    <dbReference type="NCBI Taxonomy" id="1862640"/>
    <lineage>
        <taxon>Eukaryota</taxon>
        <taxon>Viridiplantae</taxon>
        <taxon>Streptophyta</taxon>
        <taxon>Embryophyta</taxon>
        <taxon>Tracheophyta</taxon>
        <taxon>Spermatophyta</taxon>
        <taxon>Magnoliopsida</taxon>
        <taxon>eudicotyledons</taxon>
        <taxon>Gunneridae</taxon>
        <taxon>Pentapetalae</taxon>
        <taxon>rosids</taxon>
        <taxon>fabids</taxon>
        <taxon>Malpighiales</taxon>
        <taxon>Erythroxylaceae</taxon>
        <taxon>Erythroxylum</taxon>
    </lineage>
</organism>
<gene>
    <name evidence="2" type="ORF">K2173_009364</name>
</gene>
<comment type="caution">
    <text evidence="2">The sequence shown here is derived from an EMBL/GenBank/DDBJ whole genome shotgun (WGS) entry which is preliminary data.</text>
</comment>
<proteinExistence type="predicted"/>
<accession>A0AAV8U6G5</accession>
<dbReference type="PANTHER" id="PTHR47337:SF1">
    <property type="entry name" value="TETRATRICOPEPTIDE REPEAT (TPR)-LIKE SUPERFAMILY PROTEIN"/>
    <property type="match status" value="1"/>
</dbReference>
<reference evidence="2 3" key="1">
    <citation type="submission" date="2021-09" db="EMBL/GenBank/DDBJ databases">
        <title>Genomic insights and catalytic innovation underlie evolution of tropane alkaloids biosynthesis.</title>
        <authorList>
            <person name="Wang Y.-J."/>
            <person name="Tian T."/>
            <person name="Huang J.-P."/>
            <person name="Huang S.-X."/>
        </authorList>
    </citation>
    <scope>NUCLEOTIDE SEQUENCE [LARGE SCALE GENOMIC DNA]</scope>
    <source>
        <strain evidence="2">KIB-2018</strain>
        <tissue evidence="2">Leaf</tissue>
    </source>
</reference>
<dbReference type="PANTHER" id="PTHR47337">
    <property type="entry name" value="TETRATRICOPEPTIDE REPEAT (TPR)-LIKE SUPERFAMILY PROTEIN"/>
    <property type="match status" value="1"/>
</dbReference>
<dbReference type="PROSITE" id="PS50280">
    <property type="entry name" value="SET"/>
    <property type="match status" value="1"/>
</dbReference>
<evidence type="ECO:0000313" key="2">
    <source>
        <dbReference type="EMBL" id="KAJ8773933.1"/>
    </source>
</evidence>
<evidence type="ECO:0000259" key="1">
    <source>
        <dbReference type="PROSITE" id="PS50280"/>
    </source>
</evidence>